<comment type="function">
    <text evidence="10">Catalyzes the transfer of pyrophosphate from adenosine triphosphate (ATP) to 6-hydroxymethyl-7,8-dihydropterin, an enzymatic step in folate biosynthesis pathway.</text>
</comment>
<dbReference type="RefSeq" id="WP_100163274.1">
    <property type="nucleotide sequence ID" value="NZ_PGTB01000066.1"/>
</dbReference>
<evidence type="ECO:0000256" key="4">
    <source>
        <dbReference type="ARBA" id="ARBA00016218"/>
    </source>
</evidence>
<comment type="similarity">
    <text evidence="2">Belongs to the HPPK family.</text>
</comment>
<dbReference type="CDD" id="cd00483">
    <property type="entry name" value="HPPK"/>
    <property type="match status" value="1"/>
</dbReference>
<dbReference type="GO" id="GO:0046656">
    <property type="term" value="P:folic acid biosynthetic process"/>
    <property type="evidence" value="ECO:0007669"/>
    <property type="project" value="UniProtKB-KW"/>
</dbReference>
<evidence type="ECO:0000313" key="14">
    <source>
        <dbReference type="EMBL" id="PJE35900.1"/>
    </source>
</evidence>
<dbReference type="NCBIfam" id="TIGR01498">
    <property type="entry name" value="folK"/>
    <property type="match status" value="1"/>
</dbReference>
<sequence>MSDINSLFLVALGGNLPFGGQNVASNLVSAVLRLAEKGLRPRAISRFFATPCFPPGAGPDYVNAAILAESTLPPAAVLALLHEVEQEFGRERQARWGARGLDLDLLACGQRICPDPATQRRWIDLAPERRSREVPGALILPHPRLQERAFVLGPLRDIYPDWQHPVLQQTVEQLYDSLPKADIAAIRPL</sequence>
<dbReference type="PROSITE" id="PS00794">
    <property type="entry name" value="HPPK"/>
    <property type="match status" value="1"/>
</dbReference>
<dbReference type="Proteomes" id="UP000231553">
    <property type="component" value="Unassembled WGS sequence"/>
</dbReference>
<evidence type="ECO:0000256" key="10">
    <source>
        <dbReference type="ARBA" id="ARBA00029409"/>
    </source>
</evidence>
<dbReference type="Pfam" id="PF01288">
    <property type="entry name" value="HPPK"/>
    <property type="match status" value="1"/>
</dbReference>
<evidence type="ECO:0000256" key="8">
    <source>
        <dbReference type="ARBA" id="ARBA00022840"/>
    </source>
</evidence>
<dbReference type="OrthoDB" id="9808041at2"/>
<dbReference type="PANTHER" id="PTHR43071:SF1">
    <property type="entry name" value="2-AMINO-4-HYDROXY-6-HYDROXYMETHYLDIHYDROPTERIDINE PYROPHOSPHOKINASE"/>
    <property type="match status" value="1"/>
</dbReference>
<dbReference type="GO" id="GO:0003848">
    <property type="term" value="F:2-amino-4-hydroxy-6-hydroxymethyldihydropteridine diphosphokinase activity"/>
    <property type="evidence" value="ECO:0007669"/>
    <property type="project" value="UniProtKB-EC"/>
</dbReference>
<dbReference type="Gene3D" id="3.30.70.560">
    <property type="entry name" value="7,8-Dihydro-6-hydroxymethylpterin-pyrophosphokinase HPPK"/>
    <property type="match status" value="1"/>
</dbReference>
<evidence type="ECO:0000313" key="15">
    <source>
        <dbReference type="Proteomes" id="UP000231553"/>
    </source>
</evidence>
<dbReference type="GO" id="GO:0046654">
    <property type="term" value="P:tetrahydrofolate biosynthetic process"/>
    <property type="evidence" value="ECO:0007669"/>
    <property type="project" value="UniProtKB-UniPathway"/>
</dbReference>
<name>A0A2M8IZD3_9RHOB</name>
<dbReference type="EMBL" id="PGTB01000066">
    <property type="protein sequence ID" value="PJE35900.1"/>
    <property type="molecule type" value="Genomic_DNA"/>
</dbReference>
<evidence type="ECO:0000256" key="7">
    <source>
        <dbReference type="ARBA" id="ARBA00022777"/>
    </source>
</evidence>
<evidence type="ECO:0000256" key="2">
    <source>
        <dbReference type="ARBA" id="ARBA00005810"/>
    </source>
</evidence>
<gene>
    <name evidence="14" type="primary">folK</name>
    <name evidence="14" type="ORF">CVM52_14865</name>
</gene>
<dbReference type="InterPro" id="IPR000550">
    <property type="entry name" value="Hppk"/>
</dbReference>
<keyword evidence="5" id="KW-0808">Transferase</keyword>
<evidence type="ECO:0000256" key="1">
    <source>
        <dbReference type="ARBA" id="ARBA00005051"/>
    </source>
</evidence>
<feature type="domain" description="7,8-dihydro-6-hydroxymethylpterin-pyrophosphokinase" evidence="13">
    <location>
        <begin position="95"/>
        <end position="106"/>
    </location>
</feature>
<keyword evidence="9" id="KW-0289">Folate biosynthesis</keyword>
<organism evidence="14 15">
    <name type="scientific">Pseudooceanicola lipolyticus</name>
    <dbReference type="NCBI Taxonomy" id="2029104"/>
    <lineage>
        <taxon>Bacteria</taxon>
        <taxon>Pseudomonadati</taxon>
        <taxon>Pseudomonadota</taxon>
        <taxon>Alphaproteobacteria</taxon>
        <taxon>Rhodobacterales</taxon>
        <taxon>Paracoccaceae</taxon>
        <taxon>Pseudooceanicola</taxon>
    </lineage>
</organism>
<dbReference type="UniPathway" id="UPA00077">
    <property type="reaction ID" value="UER00155"/>
</dbReference>
<dbReference type="PANTHER" id="PTHR43071">
    <property type="entry name" value="2-AMINO-4-HYDROXY-6-HYDROXYMETHYLDIHYDROPTERIDINE PYROPHOSPHOKINASE"/>
    <property type="match status" value="1"/>
</dbReference>
<dbReference type="GO" id="GO:0016301">
    <property type="term" value="F:kinase activity"/>
    <property type="evidence" value="ECO:0007669"/>
    <property type="project" value="UniProtKB-KW"/>
</dbReference>
<evidence type="ECO:0000256" key="3">
    <source>
        <dbReference type="ARBA" id="ARBA00013253"/>
    </source>
</evidence>
<keyword evidence="6" id="KW-0547">Nucleotide-binding</keyword>
<accession>A0A2M8IZD3</accession>
<dbReference type="AlphaFoldDB" id="A0A2M8IZD3"/>
<keyword evidence="8" id="KW-0067">ATP-binding</keyword>
<protein>
    <recommendedName>
        <fullName evidence="4">2-amino-4-hydroxy-6-hydroxymethyldihydropteridine pyrophosphokinase</fullName>
        <ecNumber evidence="3">2.7.6.3</ecNumber>
    </recommendedName>
    <alternativeName>
        <fullName evidence="11">6-hydroxymethyl-7,8-dihydropterin pyrophosphokinase</fullName>
    </alternativeName>
    <alternativeName>
        <fullName evidence="12">7,8-dihydro-6-hydroxymethylpterin-pyrophosphokinase</fullName>
    </alternativeName>
</protein>
<dbReference type="SUPFAM" id="SSF55083">
    <property type="entry name" value="6-hydroxymethyl-7,8-dihydropterin pyrophosphokinase, HPPK"/>
    <property type="match status" value="1"/>
</dbReference>
<evidence type="ECO:0000256" key="5">
    <source>
        <dbReference type="ARBA" id="ARBA00022679"/>
    </source>
</evidence>
<evidence type="ECO:0000256" key="6">
    <source>
        <dbReference type="ARBA" id="ARBA00022741"/>
    </source>
</evidence>
<evidence type="ECO:0000256" key="9">
    <source>
        <dbReference type="ARBA" id="ARBA00022909"/>
    </source>
</evidence>
<comment type="pathway">
    <text evidence="1">Cofactor biosynthesis; tetrahydrofolate biosynthesis; 2-amino-4-hydroxy-6-hydroxymethyl-7,8-dihydropteridine diphosphate from 7,8-dihydroneopterin triphosphate: step 4/4.</text>
</comment>
<keyword evidence="15" id="KW-1185">Reference proteome</keyword>
<keyword evidence="7 14" id="KW-0418">Kinase</keyword>
<proteinExistence type="inferred from homology"/>
<evidence type="ECO:0000256" key="11">
    <source>
        <dbReference type="ARBA" id="ARBA00029766"/>
    </source>
</evidence>
<comment type="caution">
    <text evidence="14">The sequence shown here is derived from an EMBL/GenBank/DDBJ whole genome shotgun (WGS) entry which is preliminary data.</text>
</comment>
<dbReference type="EC" id="2.7.6.3" evidence="3"/>
<reference evidence="14 15" key="1">
    <citation type="journal article" date="2018" name="Int. J. Syst. Evol. Microbiol.">
        <title>Pseudooceanicola lipolyticus sp. nov., a marine alphaproteobacterium, reclassification of Oceanicola flagellatus as Pseudooceanicola flagellatus comb. nov. and emended description of the genus Pseudooceanicola.</title>
        <authorList>
            <person name="Huang M.-M."/>
            <person name="Guo L.-L."/>
            <person name="Wu Y.-H."/>
            <person name="Lai Q.-L."/>
            <person name="Shao Z.-Z."/>
            <person name="Wang C.-S."/>
            <person name="Wu M."/>
            <person name="Xu X.-W."/>
        </authorList>
    </citation>
    <scope>NUCLEOTIDE SEQUENCE [LARGE SCALE GENOMIC DNA]</scope>
    <source>
        <strain evidence="14 15">157</strain>
    </source>
</reference>
<dbReference type="InterPro" id="IPR035907">
    <property type="entry name" value="Hppk_sf"/>
</dbReference>
<evidence type="ECO:0000256" key="12">
    <source>
        <dbReference type="ARBA" id="ARBA00033413"/>
    </source>
</evidence>
<dbReference type="GO" id="GO:0005524">
    <property type="term" value="F:ATP binding"/>
    <property type="evidence" value="ECO:0007669"/>
    <property type="project" value="UniProtKB-KW"/>
</dbReference>
<evidence type="ECO:0000259" key="13">
    <source>
        <dbReference type="PROSITE" id="PS00794"/>
    </source>
</evidence>